<dbReference type="EMBL" id="CP000251">
    <property type="protein sequence ID" value="ABC81620.1"/>
    <property type="molecule type" value="Genomic_DNA"/>
</dbReference>
<accession>Q2IIZ1</accession>
<sequence>MRALQRSAKEITIFLCRTPASTLSSTRVCLCRVRGTEFGASSEGAATPSSPRGLGYALVLKLARFHAQIGFAAAHGELDRVDRFLPSLPPKRCTASRKLDRVACPRSRPGCSRDPVPAAFGVRVLIHSSEEALGFPRWMSASGWRVRMEPVRATNPTHSAARAKRTISRADSPLPT</sequence>
<dbReference type="Proteomes" id="UP000001935">
    <property type="component" value="Chromosome"/>
</dbReference>
<evidence type="ECO:0000313" key="3">
    <source>
        <dbReference type="Proteomes" id="UP000001935"/>
    </source>
</evidence>
<protein>
    <submittedName>
        <fullName evidence="2">Uncharacterized protein</fullName>
    </submittedName>
</protein>
<evidence type="ECO:0000256" key="1">
    <source>
        <dbReference type="SAM" id="MobiDB-lite"/>
    </source>
</evidence>
<dbReference type="HOGENOM" id="CLU_1522127_0_0_7"/>
<reference evidence="2 3" key="1">
    <citation type="submission" date="2006-01" db="EMBL/GenBank/DDBJ databases">
        <title>Complete sequence of Anaeromyxobacter dehalogenans 2CP-C.</title>
        <authorList>
            <consortium name="US DOE Joint Genome Institute"/>
            <person name="Copeland A."/>
            <person name="Lucas S."/>
            <person name="Lapidus A."/>
            <person name="Barry K."/>
            <person name="Detter J.C."/>
            <person name="Glavina T."/>
            <person name="Hammon N."/>
            <person name="Israni S."/>
            <person name="Pitluck S."/>
            <person name="Brettin T."/>
            <person name="Bruce D."/>
            <person name="Han C."/>
            <person name="Tapia R."/>
            <person name="Gilna P."/>
            <person name="Kiss H."/>
            <person name="Schmutz J."/>
            <person name="Larimer F."/>
            <person name="Land M."/>
            <person name="Kyrpides N."/>
            <person name="Anderson I."/>
            <person name="Sanford R.A."/>
            <person name="Ritalahti K.M."/>
            <person name="Thomas H.S."/>
            <person name="Kirby J.R."/>
            <person name="Zhulin I.B."/>
            <person name="Loeffler F.E."/>
            <person name="Richardson P."/>
        </authorList>
    </citation>
    <scope>NUCLEOTIDE SEQUENCE [LARGE SCALE GENOMIC DNA]</scope>
    <source>
        <strain evidence="2 3">2CP-C</strain>
    </source>
</reference>
<gene>
    <name evidence="2" type="ordered locus">Adeh_1848</name>
</gene>
<organism evidence="2 3">
    <name type="scientific">Anaeromyxobacter dehalogenans (strain 2CP-C)</name>
    <dbReference type="NCBI Taxonomy" id="290397"/>
    <lineage>
        <taxon>Bacteria</taxon>
        <taxon>Pseudomonadati</taxon>
        <taxon>Myxococcota</taxon>
        <taxon>Myxococcia</taxon>
        <taxon>Myxococcales</taxon>
        <taxon>Cystobacterineae</taxon>
        <taxon>Anaeromyxobacteraceae</taxon>
        <taxon>Anaeromyxobacter</taxon>
    </lineage>
</organism>
<name>Q2IIZ1_ANADE</name>
<dbReference type="AlphaFoldDB" id="Q2IIZ1"/>
<feature type="region of interest" description="Disordered" evidence="1">
    <location>
        <begin position="155"/>
        <end position="176"/>
    </location>
</feature>
<proteinExistence type="predicted"/>
<dbReference type="KEGG" id="ade:Adeh_1848"/>
<evidence type="ECO:0000313" key="2">
    <source>
        <dbReference type="EMBL" id="ABC81620.1"/>
    </source>
</evidence>